<protein>
    <submittedName>
        <fullName evidence="2">Uncharacterized protein</fullName>
    </submittedName>
</protein>
<feature type="transmembrane region" description="Helical" evidence="1">
    <location>
        <begin position="516"/>
        <end position="535"/>
    </location>
</feature>
<feature type="transmembrane region" description="Helical" evidence="1">
    <location>
        <begin position="482"/>
        <end position="509"/>
    </location>
</feature>
<feature type="transmembrane region" description="Helical" evidence="1">
    <location>
        <begin position="568"/>
        <end position="585"/>
    </location>
</feature>
<keyword evidence="3" id="KW-1185">Reference proteome</keyword>
<feature type="transmembrane region" description="Helical" evidence="1">
    <location>
        <begin position="442"/>
        <end position="462"/>
    </location>
</feature>
<evidence type="ECO:0000313" key="3">
    <source>
        <dbReference type="Proteomes" id="UP001500957"/>
    </source>
</evidence>
<feature type="transmembrane region" description="Helical" evidence="1">
    <location>
        <begin position="417"/>
        <end position="435"/>
    </location>
</feature>
<evidence type="ECO:0000256" key="1">
    <source>
        <dbReference type="SAM" id="Phobius"/>
    </source>
</evidence>
<feature type="transmembrane region" description="Helical" evidence="1">
    <location>
        <begin position="349"/>
        <end position="371"/>
    </location>
</feature>
<feature type="transmembrane region" description="Helical" evidence="1">
    <location>
        <begin position="383"/>
        <end position="405"/>
    </location>
</feature>
<feature type="transmembrane region" description="Helical" evidence="1">
    <location>
        <begin position="689"/>
        <end position="711"/>
    </location>
</feature>
<dbReference type="EMBL" id="BAAAHE010000049">
    <property type="protein sequence ID" value="GAA0636336.1"/>
    <property type="molecule type" value="Genomic_DNA"/>
</dbReference>
<keyword evidence="1" id="KW-1133">Transmembrane helix</keyword>
<comment type="caution">
    <text evidence="2">The sequence shown here is derived from an EMBL/GenBank/DDBJ whole genome shotgun (WGS) entry which is preliminary data.</text>
</comment>
<keyword evidence="1" id="KW-0472">Membrane</keyword>
<feature type="transmembrane region" description="Helical" evidence="1">
    <location>
        <begin position="627"/>
        <end position="646"/>
    </location>
</feature>
<sequence>MRSLRRACGFLVAVLVLLGLTLGLTHALARDPLAAPVAHAATTPERALFPRGAPAPDVIFVGVPGLRWSDVQGEVPTPALWLLARESSLGTLAIRTVEPTACALDGWLTLNSGARAVGPRPDGACAPVPAPRGAGTRAAVPGWAELVAPNADHSYDPVWGTLARARPGAVPPPPAERCAVGPGAAIALTDAAGAVRGTYAADFADLPRKACGELLLVDAGPLPLGPPRLSALQRVDELIAQIRAEVPDSALIVAGIGDSDQDEPHLTAIMVEAGADSLRGLRRGWLRSDSTRRTGTVTITDLTPTLIGDAIPADLDGHRLQYRPRIESTPAAVRELEERDIAARVVSDMFVWFFAVLIAGQVLLYLAVGLARRSGASRGSCARVLRGVGLTFGAVPAAAVLANLLPWRAAEHPAATLWALIAGGAAAIAATAAGGPWRRAPYGAATAVAVITTAAFGLDVMFGSRLQMNNPFGLSALIAGRFYGFGNIAFAVFAVCALVTAAGGAAALVRRGRPETAGVLVLAVGAVAALVDGWPRFGADFGGVISLVPGVALLAAGVAGIRVTVARAFAVGALAVALAVGIAVLDWRRGAGSRSHLGSFVQDVLDGNGLDVIGRKLDANLGLLVDAPIIVVAAVPLTVLAVLTLVRPTALGLGGLARAQAADPVLRPLLLACLTTALIGFAVNDSGVIVPAVALIAAGPLLVTIWANLWVRERT</sequence>
<name>A0ABN1HBE3_9ACTN</name>
<organism evidence="2 3">
    <name type="scientific">Sporichthya brevicatena</name>
    <dbReference type="NCBI Taxonomy" id="171442"/>
    <lineage>
        <taxon>Bacteria</taxon>
        <taxon>Bacillati</taxon>
        <taxon>Actinomycetota</taxon>
        <taxon>Actinomycetes</taxon>
        <taxon>Sporichthyales</taxon>
        <taxon>Sporichthyaceae</taxon>
        <taxon>Sporichthya</taxon>
    </lineage>
</organism>
<reference evidence="2 3" key="1">
    <citation type="journal article" date="2019" name="Int. J. Syst. Evol. Microbiol.">
        <title>The Global Catalogue of Microorganisms (GCM) 10K type strain sequencing project: providing services to taxonomists for standard genome sequencing and annotation.</title>
        <authorList>
            <consortium name="The Broad Institute Genomics Platform"/>
            <consortium name="The Broad Institute Genome Sequencing Center for Infectious Disease"/>
            <person name="Wu L."/>
            <person name="Ma J."/>
        </authorList>
    </citation>
    <scope>NUCLEOTIDE SEQUENCE [LARGE SCALE GENOMIC DNA]</scope>
    <source>
        <strain evidence="2 3">JCM 10671</strain>
    </source>
</reference>
<evidence type="ECO:0000313" key="2">
    <source>
        <dbReference type="EMBL" id="GAA0636336.1"/>
    </source>
</evidence>
<feature type="transmembrane region" description="Helical" evidence="1">
    <location>
        <begin position="541"/>
        <end position="561"/>
    </location>
</feature>
<dbReference type="RefSeq" id="WP_344609196.1">
    <property type="nucleotide sequence ID" value="NZ_BAAAHE010000049.1"/>
</dbReference>
<proteinExistence type="predicted"/>
<accession>A0ABN1HBE3</accession>
<feature type="transmembrane region" description="Helical" evidence="1">
    <location>
        <begin position="666"/>
        <end position="683"/>
    </location>
</feature>
<dbReference type="Proteomes" id="UP001500957">
    <property type="component" value="Unassembled WGS sequence"/>
</dbReference>
<gene>
    <name evidence="2" type="ORF">GCM10009547_45790</name>
</gene>
<keyword evidence="1" id="KW-0812">Transmembrane</keyword>